<evidence type="ECO:0000256" key="6">
    <source>
        <dbReference type="SAM" id="SignalP"/>
    </source>
</evidence>
<evidence type="ECO:0000256" key="3">
    <source>
        <dbReference type="ARBA" id="ARBA00017161"/>
    </source>
</evidence>
<evidence type="ECO:0000256" key="4">
    <source>
        <dbReference type="ARBA" id="ARBA00023157"/>
    </source>
</evidence>
<dbReference type="GO" id="GO:0007340">
    <property type="term" value="P:acrosome reaction"/>
    <property type="evidence" value="ECO:0007669"/>
    <property type="project" value="TreeGrafter"/>
</dbReference>
<comment type="catalytic activity">
    <reaction evidence="1">
        <text>Preferential cleavage: Arg-|-Xaa, Lys-|-Xaa.</text>
        <dbReference type="EC" id="3.4.21.10"/>
    </reaction>
</comment>
<evidence type="ECO:0000313" key="9">
    <source>
        <dbReference type="Proteomes" id="UP000594262"/>
    </source>
</evidence>
<evidence type="ECO:0000256" key="1">
    <source>
        <dbReference type="ARBA" id="ARBA00001656"/>
    </source>
</evidence>
<dbReference type="EnsemblMetazoa" id="CLYHEMT012720.1">
    <property type="protein sequence ID" value="CLYHEMP012720.1"/>
    <property type="gene ID" value="CLYHEMG012720"/>
</dbReference>
<evidence type="ECO:0000313" key="8">
    <source>
        <dbReference type="EnsemblMetazoa" id="CLYHEMP012720.1"/>
    </source>
</evidence>
<dbReference type="PROSITE" id="PS00135">
    <property type="entry name" value="TRYPSIN_SER"/>
    <property type="match status" value="1"/>
</dbReference>
<dbReference type="RefSeq" id="XP_066913098.1">
    <property type="nucleotide sequence ID" value="XM_067056997.1"/>
</dbReference>
<evidence type="ECO:0000256" key="2">
    <source>
        <dbReference type="ARBA" id="ARBA00012050"/>
    </source>
</evidence>
<dbReference type="AlphaFoldDB" id="A0A7M5VDU0"/>
<dbReference type="InterPro" id="IPR043504">
    <property type="entry name" value="Peptidase_S1_PA_chymotrypsin"/>
</dbReference>
<dbReference type="SUPFAM" id="SSF50494">
    <property type="entry name" value="Trypsin-like serine proteases"/>
    <property type="match status" value="1"/>
</dbReference>
<feature type="signal peptide" evidence="6">
    <location>
        <begin position="1"/>
        <end position="18"/>
    </location>
</feature>
<protein>
    <recommendedName>
        <fullName evidence="3">Acrosin</fullName>
        <ecNumber evidence="2">3.4.21.10</ecNumber>
    </recommendedName>
</protein>
<dbReference type="EC" id="3.4.21.10" evidence="2"/>
<name>A0A7M5VDU0_9CNID</name>
<keyword evidence="4" id="KW-1015">Disulfide bond</keyword>
<dbReference type="InterPro" id="IPR001314">
    <property type="entry name" value="Peptidase_S1A"/>
</dbReference>
<keyword evidence="5" id="KW-0720">Serine protease</keyword>
<feature type="domain" description="Peptidase S1" evidence="7">
    <location>
        <begin position="30"/>
        <end position="267"/>
    </location>
</feature>
<feature type="chain" id="PRO_5029913454" description="Acrosin" evidence="6">
    <location>
        <begin position="19"/>
        <end position="272"/>
    </location>
</feature>
<dbReference type="PANTHER" id="PTHR24252:SF8">
    <property type="entry name" value="ACROSIN"/>
    <property type="match status" value="1"/>
</dbReference>
<dbReference type="InterPro" id="IPR018114">
    <property type="entry name" value="TRYPSIN_HIS"/>
</dbReference>
<evidence type="ECO:0000256" key="5">
    <source>
        <dbReference type="RuleBase" id="RU363034"/>
    </source>
</evidence>
<accession>A0A7M5VDU0</accession>
<dbReference type="InterPro" id="IPR033116">
    <property type="entry name" value="TRYPSIN_SER"/>
</dbReference>
<dbReference type="InterPro" id="IPR001254">
    <property type="entry name" value="Trypsin_dom"/>
</dbReference>
<keyword evidence="5" id="KW-0378">Hydrolase</keyword>
<evidence type="ECO:0000259" key="7">
    <source>
        <dbReference type="PROSITE" id="PS50240"/>
    </source>
</evidence>
<dbReference type="GO" id="GO:0006508">
    <property type="term" value="P:proteolysis"/>
    <property type="evidence" value="ECO:0007669"/>
    <property type="project" value="UniProtKB-KW"/>
</dbReference>
<dbReference type="PROSITE" id="PS50240">
    <property type="entry name" value="TRYPSIN_DOM"/>
    <property type="match status" value="1"/>
</dbReference>
<dbReference type="CDD" id="cd00190">
    <property type="entry name" value="Tryp_SPc"/>
    <property type="match status" value="1"/>
</dbReference>
<dbReference type="PRINTS" id="PR00722">
    <property type="entry name" value="CHYMOTRYPSIN"/>
</dbReference>
<keyword evidence="9" id="KW-1185">Reference proteome</keyword>
<dbReference type="FunFam" id="2.40.10.10:FF:000068">
    <property type="entry name" value="transmembrane protease serine 2"/>
    <property type="match status" value="1"/>
</dbReference>
<reference evidence="8" key="1">
    <citation type="submission" date="2021-01" db="UniProtKB">
        <authorList>
            <consortium name="EnsemblMetazoa"/>
        </authorList>
    </citation>
    <scope>IDENTIFICATION</scope>
</reference>
<dbReference type="Pfam" id="PF00089">
    <property type="entry name" value="Trypsin"/>
    <property type="match status" value="1"/>
</dbReference>
<dbReference type="PANTHER" id="PTHR24252">
    <property type="entry name" value="ACROSIN-RELATED"/>
    <property type="match status" value="1"/>
</dbReference>
<dbReference type="SMART" id="SM00020">
    <property type="entry name" value="Tryp_SPc"/>
    <property type="match status" value="1"/>
</dbReference>
<proteinExistence type="predicted"/>
<dbReference type="GeneID" id="136800361"/>
<dbReference type="Proteomes" id="UP000594262">
    <property type="component" value="Unplaced"/>
</dbReference>
<organism evidence="8 9">
    <name type="scientific">Clytia hemisphaerica</name>
    <dbReference type="NCBI Taxonomy" id="252671"/>
    <lineage>
        <taxon>Eukaryota</taxon>
        <taxon>Metazoa</taxon>
        <taxon>Cnidaria</taxon>
        <taxon>Hydrozoa</taxon>
        <taxon>Hydroidolina</taxon>
        <taxon>Leptothecata</taxon>
        <taxon>Obeliida</taxon>
        <taxon>Clytiidae</taxon>
        <taxon>Clytia</taxon>
    </lineage>
</organism>
<dbReference type="Gene3D" id="2.40.10.10">
    <property type="entry name" value="Trypsin-like serine proteases"/>
    <property type="match status" value="1"/>
</dbReference>
<sequence>MMLKLVLAVLVVAPYVEGRGGISKVQEKRIVNGVEVNPEGKWPWIVSISIQNQVAKRNCGGSILTSTWILTAAHCFDARPPNFPHPPVATDITVVAGAHNIQRQERSQQSRGATRYILHPNYNPHTLTADIALIQLSSPLIFNQRVKRARIQAKDVYPKMNKNCYAAGWGLTNVHPKISPATLQEARLPIIQKNVHNEHIYAGHEQPANTWPSTCMGDSGGPLMCERSTDKAWVVKGVLSHGATDCTVYSAFTPVATYLNWIKTFNVGDIKT</sequence>
<keyword evidence="6" id="KW-0732">Signal</keyword>
<dbReference type="PROSITE" id="PS00134">
    <property type="entry name" value="TRYPSIN_HIS"/>
    <property type="match status" value="1"/>
</dbReference>
<dbReference type="InterPro" id="IPR009003">
    <property type="entry name" value="Peptidase_S1_PA"/>
</dbReference>
<keyword evidence="5" id="KW-0645">Protease</keyword>
<dbReference type="GO" id="GO:0004252">
    <property type="term" value="F:serine-type endopeptidase activity"/>
    <property type="evidence" value="ECO:0007669"/>
    <property type="project" value="InterPro"/>
</dbReference>
<dbReference type="OrthoDB" id="6339452at2759"/>